<evidence type="ECO:0000313" key="1">
    <source>
        <dbReference type="EMBL" id="QVI19969.1"/>
    </source>
</evidence>
<dbReference type="EMBL" id="CP074371">
    <property type="protein sequence ID" value="QVI19969.1"/>
    <property type="molecule type" value="Genomic_DNA"/>
</dbReference>
<dbReference type="RefSeq" id="WP_213555999.1">
    <property type="nucleotide sequence ID" value="NZ_JBHZDI010000033.1"/>
</dbReference>
<dbReference type="PANTHER" id="PTHR34724:SF2">
    <property type="entry name" value="OS12G0596101 PROTEIN"/>
    <property type="match status" value="1"/>
</dbReference>
<organism evidence="1 2">
    <name type="scientific">Nocardia tengchongensis</name>
    <dbReference type="NCBI Taxonomy" id="2055889"/>
    <lineage>
        <taxon>Bacteria</taxon>
        <taxon>Bacillati</taxon>
        <taxon>Actinomycetota</taxon>
        <taxon>Actinomycetes</taxon>
        <taxon>Mycobacteriales</taxon>
        <taxon>Nocardiaceae</taxon>
        <taxon>Nocardia</taxon>
    </lineage>
</organism>
<gene>
    <name evidence="1" type="ORF">KHQ06_27345</name>
</gene>
<protein>
    <submittedName>
        <fullName evidence="1">Uncharacterized protein</fullName>
    </submittedName>
</protein>
<proteinExistence type="predicted"/>
<name>A0ABX8CJ18_9NOCA</name>
<keyword evidence="2" id="KW-1185">Reference proteome</keyword>
<dbReference type="Proteomes" id="UP000683310">
    <property type="component" value="Chromosome"/>
</dbReference>
<dbReference type="PANTHER" id="PTHR34724">
    <property type="entry name" value="OS12G0596101 PROTEIN"/>
    <property type="match status" value="1"/>
</dbReference>
<reference evidence="1 2" key="1">
    <citation type="submission" date="2021-04" db="EMBL/GenBank/DDBJ databases">
        <title>Nocardia tengchongensis.</title>
        <authorList>
            <person name="Zhuang k."/>
            <person name="Ran Y."/>
            <person name="Li W."/>
        </authorList>
    </citation>
    <scope>NUCLEOTIDE SEQUENCE [LARGE SCALE GENOMIC DNA]</scope>
    <source>
        <strain evidence="1 2">CFH S0057</strain>
    </source>
</reference>
<accession>A0ABX8CJ18</accession>
<evidence type="ECO:0000313" key="2">
    <source>
        <dbReference type="Proteomes" id="UP000683310"/>
    </source>
</evidence>
<sequence>MCRPTRCRTCGKTTWSGCGAHVAQVRASVPPDQWCPGHEDANGGGWIRRLLTR</sequence>